<dbReference type="NCBIfam" id="TIGR00608">
    <property type="entry name" value="radc"/>
    <property type="match status" value="1"/>
</dbReference>
<dbReference type="InterPro" id="IPR020891">
    <property type="entry name" value="UPF0758_CS"/>
</dbReference>
<dbReference type="NCBIfam" id="NF000642">
    <property type="entry name" value="PRK00024.1"/>
    <property type="match status" value="1"/>
</dbReference>
<dbReference type="CDD" id="cd08071">
    <property type="entry name" value="MPN_DUF2466"/>
    <property type="match status" value="1"/>
</dbReference>
<evidence type="ECO:0000256" key="7">
    <source>
        <dbReference type="RuleBase" id="RU003797"/>
    </source>
</evidence>
<evidence type="ECO:0000256" key="3">
    <source>
        <dbReference type="ARBA" id="ARBA00022723"/>
    </source>
</evidence>
<dbReference type="InterPro" id="IPR037518">
    <property type="entry name" value="MPN"/>
</dbReference>
<proteinExistence type="inferred from homology"/>
<evidence type="ECO:0000259" key="8">
    <source>
        <dbReference type="PROSITE" id="PS50249"/>
    </source>
</evidence>
<keyword evidence="3" id="KW-0479">Metal-binding</keyword>
<name>A0ABT2TGC3_9FIRM</name>
<evidence type="ECO:0000313" key="9">
    <source>
        <dbReference type="EMBL" id="MCU6761220.1"/>
    </source>
</evidence>
<keyword evidence="5" id="KW-0862">Zinc</keyword>
<dbReference type="InterPro" id="IPR046778">
    <property type="entry name" value="UPF0758_N"/>
</dbReference>
<dbReference type="InterPro" id="IPR001405">
    <property type="entry name" value="UPF0758"/>
</dbReference>
<evidence type="ECO:0000256" key="2">
    <source>
        <dbReference type="ARBA" id="ARBA00022670"/>
    </source>
</evidence>
<evidence type="ECO:0000256" key="5">
    <source>
        <dbReference type="ARBA" id="ARBA00022833"/>
    </source>
</evidence>
<dbReference type="Pfam" id="PF20582">
    <property type="entry name" value="UPF0758_N"/>
    <property type="match status" value="1"/>
</dbReference>
<evidence type="ECO:0000256" key="1">
    <source>
        <dbReference type="ARBA" id="ARBA00010243"/>
    </source>
</evidence>
<evidence type="ECO:0000313" key="10">
    <source>
        <dbReference type="Proteomes" id="UP001652442"/>
    </source>
</evidence>
<dbReference type="Pfam" id="PF04002">
    <property type="entry name" value="RadC"/>
    <property type="match status" value="1"/>
</dbReference>
<evidence type="ECO:0000256" key="6">
    <source>
        <dbReference type="ARBA" id="ARBA00023049"/>
    </source>
</evidence>
<accession>A0ABT2TGC3</accession>
<gene>
    <name evidence="9" type="primary">radC</name>
    <name evidence="9" type="ORF">OCV88_02565</name>
</gene>
<dbReference type="PROSITE" id="PS50249">
    <property type="entry name" value="MPN"/>
    <property type="match status" value="1"/>
</dbReference>
<feature type="domain" description="MPN" evidence="8">
    <location>
        <begin position="107"/>
        <end position="229"/>
    </location>
</feature>
<dbReference type="PANTHER" id="PTHR30471:SF3">
    <property type="entry name" value="UPF0758 PROTEIN YEES-RELATED"/>
    <property type="match status" value="1"/>
</dbReference>
<dbReference type="PROSITE" id="PS01302">
    <property type="entry name" value="UPF0758"/>
    <property type="match status" value="1"/>
</dbReference>
<sequence length="229" mass="25644">MQKNISMKELPDSEKPYERCLKDGAESLTDAELIAVVIRTGSRQEKAVALAQRILKVSPGGILNLEYLTAKNLQNIHGIGKVKAVQLKCVAEISKRIAATRRAESVIMQDASTIAAYYMERLRHKEQEHLILAMYDSKCMFLKDIVLSVGTCNASLISPREIFVKALTYQAVYVVLVHNHPSGNPEASREDYAVTNRIKECGKLLGVPLLDHIIIGDNRYFSFQEQDIL</sequence>
<comment type="similarity">
    <text evidence="1 7">Belongs to the UPF0758 family.</text>
</comment>
<dbReference type="InterPro" id="IPR025657">
    <property type="entry name" value="RadC_JAB"/>
</dbReference>
<organism evidence="9 10">
    <name type="scientific">Brotonthovivens ammoniilytica</name>
    <dbReference type="NCBI Taxonomy" id="2981725"/>
    <lineage>
        <taxon>Bacteria</taxon>
        <taxon>Bacillati</taxon>
        <taxon>Bacillota</taxon>
        <taxon>Clostridia</taxon>
        <taxon>Lachnospirales</taxon>
        <taxon>Lachnospiraceae</taxon>
        <taxon>Brotonthovivens</taxon>
    </lineage>
</organism>
<dbReference type="Proteomes" id="UP001652442">
    <property type="component" value="Unassembled WGS sequence"/>
</dbReference>
<evidence type="ECO:0000256" key="4">
    <source>
        <dbReference type="ARBA" id="ARBA00022801"/>
    </source>
</evidence>
<comment type="caution">
    <text evidence="9">The sequence shown here is derived from an EMBL/GenBank/DDBJ whole genome shotgun (WGS) entry which is preliminary data.</text>
</comment>
<keyword evidence="2" id="KW-0645">Protease</keyword>
<dbReference type="RefSeq" id="WP_158424067.1">
    <property type="nucleotide sequence ID" value="NZ_JAOQJQ010000001.1"/>
</dbReference>
<dbReference type="Gene3D" id="3.40.140.10">
    <property type="entry name" value="Cytidine Deaminase, domain 2"/>
    <property type="match status" value="1"/>
</dbReference>
<keyword evidence="4" id="KW-0378">Hydrolase</keyword>
<keyword evidence="6" id="KW-0482">Metalloprotease</keyword>
<protein>
    <submittedName>
        <fullName evidence="9">DNA repair protein RadC</fullName>
    </submittedName>
</protein>
<reference evidence="9 10" key="1">
    <citation type="journal article" date="2021" name="ISME Commun">
        <title>Automated analysis of genomic sequences facilitates high-throughput and comprehensive description of bacteria.</title>
        <authorList>
            <person name="Hitch T.C.A."/>
        </authorList>
    </citation>
    <scope>NUCLEOTIDE SEQUENCE [LARGE SCALE GENOMIC DNA]</scope>
    <source>
        <strain evidence="9 10">Sanger_109</strain>
    </source>
</reference>
<dbReference type="EMBL" id="JAOQJQ010000001">
    <property type="protein sequence ID" value="MCU6761220.1"/>
    <property type="molecule type" value="Genomic_DNA"/>
</dbReference>
<dbReference type="PANTHER" id="PTHR30471">
    <property type="entry name" value="DNA REPAIR PROTEIN RADC"/>
    <property type="match status" value="1"/>
</dbReference>
<keyword evidence="10" id="KW-1185">Reference proteome</keyword>